<protein>
    <submittedName>
        <fullName evidence="2">Uncharacterized protein</fullName>
    </submittedName>
</protein>
<keyword evidence="1" id="KW-1185">Reference proteome</keyword>
<organism evidence="1 2">
    <name type="scientific">Panagrolaimus davidi</name>
    <dbReference type="NCBI Taxonomy" id="227884"/>
    <lineage>
        <taxon>Eukaryota</taxon>
        <taxon>Metazoa</taxon>
        <taxon>Ecdysozoa</taxon>
        <taxon>Nematoda</taxon>
        <taxon>Chromadorea</taxon>
        <taxon>Rhabditida</taxon>
        <taxon>Tylenchina</taxon>
        <taxon>Panagrolaimomorpha</taxon>
        <taxon>Panagrolaimoidea</taxon>
        <taxon>Panagrolaimidae</taxon>
        <taxon>Panagrolaimus</taxon>
    </lineage>
</organism>
<dbReference type="AlphaFoldDB" id="A0A914P582"/>
<reference evidence="2" key="1">
    <citation type="submission" date="2022-11" db="UniProtKB">
        <authorList>
            <consortium name="WormBaseParasite"/>
        </authorList>
    </citation>
    <scope>IDENTIFICATION</scope>
</reference>
<accession>A0A914P582</accession>
<sequence>MKINVRAKMDANENLLLQNKNHVCLKAWYSAENYSELQIIKKPNYEILENTNTKNGKVVIIFNPINQKECHEFRWRTLKKLFLCVKCHAKAKVYNALKENEYIEMLQLNHDCEYRLYDREKYFKFNKFILAPDFELRTEMKRGKERKNLIILDENDKTKCYVFNFRKSKKLFQCLNCLKQYVLATAKMVQNSEGENYVILSNFEHVCEPMKYIPYKNESFILHPPDFKIMEKTSNGIPKVFIFDPKNKNLCYAFSLVTSDLNRKRYVCLGCQFFAQKLSKKNIKSNAYVYIYLCKNENGEYFVQMKNNQKHLCKPRKYEPEKYESKESFKTDKFFYYRKKAKPDSINIAVFHSNDATLCYPFSYSKASNSIYCLSCKVLKKTFVIPIPKIDENGKEYFIHDSKKHICKPKKVSTFQTSEFQKLERNEIAFKETWKPKINEEKIVKLPNFDFRPNKSGNPEGKLVVSDVKDKSMFYEFYFATEKKMFICSKCQVKKHRVTAKVHTNDKNGEKFIELSKNEHICEPIKDEYKDKIIEASNFIVLDRDDETKNTRIHLFTSETKEFYYELRYVAAQNIFQCNSCTRKHKFVAVKLLTKENGEEYLQKMKNEHICTPKKYDEPPKIIPASMFELYKNIKREPNKKLVIFTSEKKDFVYEYYWLKKSFYCLKCSNHKPTAKLLGDENEKYLELSKTEHVCQPMKYNPKRYRK</sequence>
<evidence type="ECO:0000313" key="1">
    <source>
        <dbReference type="Proteomes" id="UP000887578"/>
    </source>
</evidence>
<name>A0A914P582_9BILA</name>
<proteinExistence type="predicted"/>
<dbReference type="WBParaSite" id="PDA_v2.g12494.t1">
    <property type="protein sequence ID" value="PDA_v2.g12494.t1"/>
    <property type="gene ID" value="PDA_v2.g12494"/>
</dbReference>
<evidence type="ECO:0000313" key="2">
    <source>
        <dbReference type="WBParaSite" id="PDA_v2.g12494.t1"/>
    </source>
</evidence>
<dbReference type="Proteomes" id="UP000887578">
    <property type="component" value="Unplaced"/>
</dbReference>